<evidence type="ECO:0000256" key="2">
    <source>
        <dbReference type="SAM" id="MobiDB-lite"/>
    </source>
</evidence>
<dbReference type="Proteomes" id="UP000050668">
    <property type="component" value="Unassembled WGS sequence"/>
</dbReference>
<dbReference type="InterPro" id="IPR038610">
    <property type="entry name" value="FliK-like_C_sf"/>
</dbReference>
<sequence>MNIAMMQMMATKSVTPKQSSVATSNTNKNTNAQIDTVTSKDGLSKFGSVFGQVISSTNQANQTTQQTSTDDEAGLAELAAILNVESIEELLNLLDIPHDDGLLMLQVGEDGKAVALDEMLNLEDLMAALNIDAEQLLQVVQQLLGEDQQASDVWELLTLVGEQAPLLQSQIISALQGEEQVTPKEANQLLQLLKLAELVSQKTDLTAPQENLLTTAKNFLATMQTQVETILTAQQVTTKTTMTLPLHGFQQVTAQVTQTSQQTDTNANEMVTANTVQTKADTFQVTLPAAKPAQSEALLKEMQAIINRVQLSNAQGITRLTLKLYPENLGTIRIELVQNDGVLTARLLASTAHGRELLDSQAHQLKQAFVQQNIQVDRLDIAQSLQDADRQQRDQSFFNNFFKQQQEQEEQGNNHDEEEETMSFSDYLINEEV</sequence>
<feature type="domain" description="Flagellar hook-length control protein-like C-terminal" evidence="3">
    <location>
        <begin position="308"/>
        <end position="386"/>
    </location>
</feature>
<keyword evidence="1" id="KW-0175">Coiled coil</keyword>
<feature type="region of interest" description="Disordered" evidence="2">
    <location>
        <begin position="405"/>
        <end position="433"/>
    </location>
</feature>
<dbReference type="Pfam" id="PF02120">
    <property type="entry name" value="Flg_hook"/>
    <property type="match status" value="1"/>
</dbReference>
<keyword evidence="5" id="KW-1185">Reference proteome</keyword>
<reference evidence="5" key="1">
    <citation type="submission" date="2015-07" db="EMBL/GenBank/DDBJ databases">
        <title>Fjat-14205 dsm 2895.</title>
        <authorList>
            <person name="Liu B."/>
            <person name="Wang J."/>
            <person name="Zhu Y."/>
            <person name="Liu G."/>
            <person name="Chen Q."/>
            <person name="Chen Z."/>
            <person name="Lan J."/>
            <person name="Che J."/>
            <person name="Ge C."/>
            <person name="Shi H."/>
            <person name="Pan Z."/>
            <person name="Liu X."/>
        </authorList>
    </citation>
    <scope>NUCLEOTIDE SEQUENCE [LARGE SCALE GENOMIC DNA]</scope>
    <source>
        <strain evidence="5">DSM 25560</strain>
    </source>
</reference>
<dbReference type="Gene3D" id="3.30.750.140">
    <property type="match status" value="1"/>
</dbReference>
<protein>
    <recommendedName>
        <fullName evidence="3">Flagellar hook-length control protein-like C-terminal domain-containing protein</fullName>
    </recommendedName>
</protein>
<dbReference type="RefSeq" id="WP_053584337.1">
    <property type="nucleotide sequence ID" value="NZ_LGRV01000003.1"/>
</dbReference>
<evidence type="ECO:0000313" key="4">
    <source>
        <dbReference type="EMBL" id="KOS69465.1"/>
    </source>
</evidence>
<evidence type="ECO:0000313" key="5">
    <source>
        <dbReference type="Proteomes" id="UP000050668"/>
    </source>
</evidence>
<proteinExistence type="predicted"/>
<comment type="caution">
    <text evidence="4">The sequence shown here is derived from an EMBL/GenBank/DDBJ whole genome shotgun (WGS) entry which is preliminary data.</text>
</comment>
<gene>
    <name evidence="4" type="ORF">AEA09_13435</name>
</gene>
<name>A0ABR5K479_9BACI</name>
<organism evidence="4 5">
    <name type="scientific">Lysinibacillus contaminans</name>
    <dbReference type="NCBI Taxonomy" id="1293441"/>
    <lineage>
        <taxon>Bacteria</taxon>
        <taxon>Bacillati</taxon>
        <taxon>Bacillota</taxon>
        <taxon>Bacilli</taxon>
        <taxon>Bacillales</taxon>
        <taxon>Bacillaceae</taxon>
        <taxon>Lysinibacillus</taxon>
    </lineage>
</organism>
<dbReference type="CDD" id="cd17470">
    <property type="entry name" value="T3SS_Flik_C"/>
    <property type="match status" value="1"/>
</dbReference>
<feature type="coiled-coil region" evidence="1">
    <location>
        <begin position="119"/>
        <end position="146"/>
    </location>
</feature>
<dbReference type="EMBL" id="LGRV01000003">
    <property type="protein sequence ID" value="KOS69465.1"/>
    <property type="molecule type" value="Genomic_DNA"/>
</dbReference>
<accession>A0ABR5K479</accession>
<dbReference type="InterPro" id="IPR021136">
    <property type="entry name" value="Flagellar_hook_control-like_C"/>
</dbReference>
<evidence type="ECO:0000256" key="1">
    <source>
        <dbReference type="SAM" id="Coils"/>
    </source>
</evidence>
<evidence type="ECO:0000259" key="3">
    <source>
        <dbReference type="Pfam" id="PF02120"/>
    </source>
</evidence>